<feature type="compositionally biased region" description="Gly residues" evidence="2">
    <location>
        <begin position="119"/>
        <end position="131"/>
    </location>
</feature>
<dbReference type="Proteomes" id="UP000276260">
    <property type="component" value="Unassembled WGS sequence"/>
</dbReference>
<dbReference type="Pfam" id="PF03237">
    <property type="entry name" value="Terminase_6N"/>
    <property type="match status" value="1"/>
</dbReference>
<dbReference type="Gene3D" id="3.40.50.300">
    <property type="entry name" value="P-loop containing nucleotide triphosphate hydrolases"/>
    <property type="match status" value="1"/>
</dbReference>
<feature type="domain" description="Terminase ATPase subunit N-terminal" evidence="3">
    <location>
        <begin position="6"/>
        <end position="62"/>
    </location>
</feature>
<organism evidence="5 6">
    <name type="scientific">Rheinheimera mesophila</name>
    <dbReference type="NCBI Taxonomy" id="1547515"/>
    <lineage>
        <taxon>Bacteria</taxon>
        <taxon>Pseudomonadati</taxon>
        <taxon>Pseudomonadota</taxon>
        <taxon>Gammaproteobacteria</taxon>
        <taxon>Chromatiales</taxon>
        <taxon>Chromatiaceae</taxon>
        <taxon>Rheinheimera</taxon>
    </lineage>
</organism>
<dbReference type="InterPro" id="IPR010332">
    <property type="entry name" value="ATPase_terminase-su_N"/>
</dbReference>
<dbReference type="Pfam" id="PF17289">
    <property type="entry name" value="Terminase_6C"/>
    <property type="match status" value="1"/>
</dbReference>
<dbReference type="EMBL" id="RRCF01000001">
    <property type="protein sequence ID" value="RRJ22744.1"/>
    <property type="molecule type" value="Genomic_DNA"/>
</dbReference>
<feature type="compositionally biased region" description="Basic and acidic residues" evidence="2">
    <location>
        <begin position="94"/>
        <end position="112"/>
    </location>
</feature>
<dbReference type="InterPro" id="IPR035421">
    <property type="entry name" value="Terminase_6C"/>
</dbReference>
<evidence type="ECO:0000313" key="6">
    <source>
        <dbReference type="Proteomes" id="UP000276260"/>
    </source>
</evidence>
<sequence length="601" mass="68384">MAYSPEIREAAKRLYLKRWTPDEIRDDLGLPNNRIIYYWADKHSWRDLLREEEVDDAIARRIAILVDVPDKSNNQIKELEMLINQHVRLKKQRVDAERKAAAEASGEHHSEQSSKVAAGDGGSGSKGGGKGKGSRKAKNDISQLKPEDFEAWVDSLFDYQKLMRDVKNDPTKPRTRNVLKSRQIGFTYGCAGEAFEDAVLTGENQIFISATRAQAEVFRSYIVKTAWEFFEIELKGNPIVLSNGAELHFLATSASSAQSRSGNVYVDEYFWIKDFKKVSAVVTACATQTRFHKTYFSTPSAKNHPAYPFWTGDDWKGDNKTREFIDFPTDAELKDGGRVCPDKQWRYIIDVETAVAMGCHLIDPAELKEEYSPEVYANLYLCVFVDDSASVFKFDALSKLMIDATKWQDFKPGEARPFGNREVWLGYDPSRTRDNACLVVVAPPIVAIEKFRCLERHYWRGLNFQHHVSEIEKVFKRYNVTYLGIDTTGIGAGVWDIVHTLHPREAVAIHYSNENKNRLVMKMIDVVEANRLQLDQDMKDLPAAFMAIKRGMSNGGGMMTFKADRSEKVGHADGFWALSHAIINEPINYLHQRKSSWSIPN</sequence>
<accession>A0A3P3QNI7</accession>
<dbReference type="Gene3D" id="3.30.420.240">
    <property type="match status" value="1"/>
</dbReference>
<protein>
    <submittedName>
        <fullName evidence="5">Terminase</fullName>
    </submittedName>
</protein>
<evidence type="ECO:0000313" key="5">
    <source>
        <dbReference type="EMBL" id="RRJ22744.1"/>
    </source>
</evidence>
<comment type="caution">
    <text evidence="5">The sequence shown here is derived from an EMBL/GenBank/DDBJ whole genome shotgun (WGS) entry which is preliminary data.</text>
</comment>
<dbReference type="RefSeq" id="WP_046521543.1">
    <property type="nucleotide sequence ID" value="NZ_LAVS01000098.1"/>
</dbReference>
<dbReference type="Pfam" id="PF06056">
    <property type="entry name" value="Terminase_5"/>
    <property type="match status" value="1"/>
</dbReference>
<evidence type="ECO:0000259" key="4">
    <source>
        <dbReference type="Pfam" id="PF17289"/>
    </source>
</evidence>
<dbReference type="AlphaFoldDB" id="A0A3P3QNI7"/>
<evidence type="ECO:0000256" key="2">
    <source>
        <dbReference type="SAM" id="MobiDB-lite"/>
    </source>
</evidence>
<name>A0A3P3QNI7_9GAMM</name>
<evidence type="ECO:0000259" key="3">
    <source>
        <dbReference type="Pfam" id="PF06056"/>
    </source>
</evidence>
<evidence type="ECO:0000256" key="1">
    <source>
        <dbReference type="ARBA" id="ARBA00022612"/>
    </source>
</evidence>
<feature type="region of interest" description="Disordered" evidence="2">
    <location>
        <begin position="94"/>
        <end position="140"/>
    </location>
</feature>
<dbReference type="OrthoDB" id="8553810at2"/>
<keyword evidence="1" id="KW-1188">Viral release from host cell</keyword>
<dbReference type="InterPro" id="IPR027417">
    <property type="entry name" value="P-loop_NTPase"/>
</dbReference>
<reference evidence="5 6" key="1">
    <citation type="submission" date="2018-11" db="EMBL/GenBank/DDBJ databases">
        <title>Draft genome analysis of Rheinheimera mesophila isolated from an industrial waste site.</title>
        <authorList>
            <person name="Yu Q."/>
            <person name="Qi Y."/>
            <person name="Zhang H."/>
            <person name="Lu Y."/>
            <person name="Pu J."/>
        </authorList>
    </citation>
    <scope>NUCLEOTIDE SEQUENCE [LARGE SCALE GENOMIC DNA]</scope>
    <source>
        <strain evidence="5 6">IITR13</strain>
    </source>
</reference>
<feature type="domain" description="Terminase large subunit gp17-like C-terminal" evidence="4">
    <location>
        <begin position="426"/>
        <end position="584"/>
    </location>
</feature>
<keyword evidence="6" id="KW-1185">Reference proteome</keyword>
<proteinExistence type="predicted"/>
<gene>
    <name evidence="5" type="ORF">EIK76_01265</name>
</gene>